<evidence type="ECO:0000256" key="2">
    <source>
        <dbReference type="SAM" id="MobiDB-lite"/>
    </source>
</evidence>
<organism evidence="3 4">
    <name type="scientific">Cyprinodon variegatus</name>
    <name type="common">Sheepshead minnow</name>
    <dbReference type="NCBI Taxonomy" id="28743"/>
    <lineage>
        <taxon>Eukaryota</taxon>
        <taxon>Metazoa</taxon>
        <taxon>Chordata</taxon>
        <taxon>Craniata</taxon>
        <taxon>Vertebrata</taxon>
        <taxon>Euteleostomi</taxon>
        <taxon>Actinopterygii</taxon>
        <taxon>Neopterygii</taxon>
        <taxon>Teleostei</taxon>
        <taxon>Neoteleostei</taxon>
        <taxon>Acanthomorphata</taxon>
        <taxon>Ovalentaria</taxon>
        <taxon>Atherinomorphae</taxon>
        <taxon>Cyprinodontiformes</taxon>
        <taxon>Cyprinodontidae</taxon>
        <taxon>Cyprinodon</taxon>
    </lineage>
</organism>
<dbReference type="Proteomes" id="UP000265020">
    <property type="component" value="Unassembled WGS sequence"/>
</dbReference>
<name>A0A3Q2C6S6_CYPVA</name>
<dbReference type="InterPro" id="IPR002110">
    <property type="entry name" value="Ankyrin_rpt"/>
</dbReference>
<feature type="repeat" description="ANK" evidence="1">
    <location>
        <begin position="70"/>
        <end position="102"/>
    </location>
</feature>
<keyword evidence="1" id="KW-0040">ANK repeat</keyword>
<dbReference type="PANTHER" id="PTHR46899:SF3">
    <property type="entry name" value="PROTEIN PHOSPHATASE 1 REGULATORY SUBUNIT 27"/>
    <property type="match status" value="1"/>
</dbReference>
<dbReference type="AlphaFoldDB" id="A0A3Q2C6S6"/>
<reference evidence="3" key="2">
    <citation type="submission" date="2025-09" db="UniProtKB">
        <authorList>
            <consortium name="Ensembl"/>
        </authorList>
    </citation>
    <scope>IDENTIFICATION</scope>
</reference>
<dbReference type="Pfam" id="PF12796">
    <property type="entry name" value="Ank_2"/>
    <property type="match status" value="1"/>
</dbReference>
<evidence type="ECO:0000313" key="4">
    <source>
        <dbReference type="Proteomes" id="UP000265020"/>
    </source>
</evidence>
<accession>A0A3Q2C6S6</accession>
<dbReference type="InterPro" id="IPR036770">
    <property type="entry name" value="Ankyrin_rpt-contain_sf"/>
</dbReference>
<evidence type="ECO:0000313" key="3">
    <source>
        <dbReference type="Ensembl" id="ENSCVAP00000000334.1"/>
    </source>
</evidence>
<feature type="region of interest" description="Disordered" evidence="2">
    <location>
        <begin position="96"/>
        <end position="120"/>
    </location>
</feature>
<dbReference type="STRING" id="28743.ENSCVAP00000000334"/>
<dbReference type="GeneTree" id="ENSGT00940000168487"/>
<dbReference type="Gene3D" id="1.25.40.20">
    <property type="entry name" value="Ankyrin repeat-containing domain"/>
    <property type="match status" value="1"/>
</dbReference>
<keyword evidence="4" id="KW-1185">Reference proteome</keyword>
<proteinExistence type="predicted"/>
<feature type="compositionally biased region" description="Polar residues" evidence="2">
    <location>
        <begin position="108"/>
        <end position="120"/>
    </location>
</feature>
<dbReference type="InterPro" id="IPR053080">
    <property type="entry name" value="PP1_regulatory_subunit_27"/>
</dbReference>
<dbReference type="SMART" id="SM00248">
    <property type="entry name" value="ANK"/>
    <property type="match status" value="2"/>
</dbReference>
<dbReference type="PANTHER" id="PTHR46899">
    <property type="entry name" value="PROTEIN PHOSPHATASE 1 REGULATORY SUBUNIT 27"/>
    <property type="match status" value="1"/>
</dbReference>
<protein>
    <submittedName>
        <fullName evidence="3">Myotrophin</fullName>
    </submittedName>
</protein>
<evidence type="ECO:0000256" key="1">
    <source>
        <dbReference type="PROSITE-ProRule" id="PRU00023"/>
    </source>
</evidence>
<dbReference type="OMA" id="WEGHTRC"/>
<dbReference type="PRINTS" id="PR01415">
    <property type="entry name" value="ANKYRIN"/>
</dbReference>
<sequence length="120" mass="13156">ALPTVLNVYSLPEFQYLVQTTCFPLFQAEDVNRTLESGGKPIHVAADFGQSELIDYLLSKGAEINALDKHGFTPLLLACFEDHYSAAKLLIEKGADKNQKAPDGTSPRDASQSEVIKNLF</sequence>
<dbReference type="PROSITE" id="PS50088">
    <property type="entry name" value="ANK_REPEAT"/>
    <property type="match status" value="2"/>
</dbReference>
<reference evidence="3" key="1">
    <citation type="submission" date="2025-08" db="UniProtKB">
        <authorList>
            <consortium name="Ensembl"/>
        </authorList>
    </citation>
    <scope>IDENTIFICATION</scope>
</reference>
<dbReference type="Ensembl" id="ENSCVAT00000015250.1">
    <property type="protein sequence ID" value="ENSCVAP00000000334.1"/>
    <property type="gene ID" value="ENSCVAG00000001235.1"/>
</dbReference>
<dbReference type="SUPFAM" id="SSF48403">
    <property type="entry name" value="Ankyrin repeat"/>
    <property type="match status" value="1"/>
</dbReference>
<feature type="repeat" description="ANK" evidence="1">
    <location>
        <begin position="37"/>
        <end position="69"/>
    </location>
</feature>
<dbReference type="PROSITE" id="PS50297">
    <property type="entry name" value="ANK_REP_REGION"/>
    <property type="match status" value="2"/>
</dbReference>